<proteinExistence type="predicted"/>
<accession>A0A481Z5W0</accession>
<evidence type="ECO:0000313" key="1">
    <source>
        <dbReference type="EMBL" id="QBK91157.1"/>
    </source>
</evidence>
<organism evidence="1">
    <name type="scientific">Pithovirus LCPAC202</name>
    <dbReference type="NCBI Taxonomy" id="2506592"/>
    <lineage>
        <taxon>Viruses</taxon>
        <taxon>Pithoviruses</taxon>
    </lineage>
</organism>
<keyword evidence="1" id="KW-0472">Membrane</keyword>
<dbReference type="EMBL" id="MK500512">
    <property type="protein sequence ID" value="QBK91157.1"/>
    <property type="molecule type" value="Genomic_DNA"/>
</dbReference>
<keyword evidence="1" id="KW-0812">Transmembrane</keyword>
<name>A0A481Z5W0_9VIRU</name>
<protein>
    <submittedName>
        <fullName evidence="1">Putative transmembrane protein</fullName>
    </submittedName>
</protein>
<gene>
    <name evidence="1" type="ORF">LCPAC202_01310</name>
</gene>
<sequence length="439" mass="50186">MSDFKSPKNTYVDTSIIAIQEAKRAIANRKPKEFSEWLLAIPLEKLSKKNGDNLLAIFLYQIAKYNRSEFIKLLLTGWERIYPREEEVPFYVVLFTMDLLSSGLLRFVVDSIEGVTFLEIMESLMTYHYPEISTACRKVWDAFGPQKYGIVLILHKSARKEQNPTIFNFLSGKIQEISPYVRIPSWVRDFRTNSEGDIIFQPPDHQYGIPKSIIPNTLSLPSYQETIFIPKEPVFKLPSTDNIVKLMLKGLKQSGAGSDKIIRAESRLTSELVTMTMEEKIKMVRPSLLIKSCKSRMNDVILCRLYGPANPSINPTVQEMLYGGERMFTSLVISETTFLGDITVDWFVGYCEMCNLAVRRRWHAVRSPNNSGGWTGCYCSWKCVRDGLITPDSFDGSINPDLISMGLVNEMEKQIKKFGVQDRRDNGDILPYQDTTDLN</sequence>
<reference evidence="1" key="1">
    <citation type="journal article" date="2019" name="MBio">
        <title>Virus Genomes from Deep Sea Sediments Expand the Ocean Megavirome and Support Independent Origins of Viral Gigantism.</title>
        <authorList>
            <person name="Backstrom D."/>
            <person name="Yutin N."/>
            <person name="Jorgensen S.L."/>
            <person name="Dharamshi J."/>
            <person name="Homa F."/>
            <person name="Zaremba-Niedwiedzka K."/>
            <person name="Spang A."/>
            <person name="Wolf Y.I."/>
            <person name="Koonin E.V."/>
            <person name="Ettema T.J."/>
        </authorList>
    </citation>
    <scope>NUCLEOTIDE SEQUENCE</scope>
</reference>